<dbReference type="SUPFAM" id="SSF53448">
    <property type="entry name" value="Nucleotide-diphospho-sugar transferases"/>
    <property type="match status" value="1"/>
</dbReference>
<name>A0A1F4Q6M3_UNCSA</name>
<dbReference type="PANTHER" id="PTHR43630">
    <property type="entry name" value="POLY-BETA-1,6-N-ACETYL-D-GLUCOSAMINE SYNTHASE"/>
    <property type="match status" value="1"/>
</dbReference>
<dbReference type="Gene3D" id="1.25.40.10">
    <property type="entry name" value="Tetratricopeptide repeat domain"/>
    <property type="match status" value="1"/>
</dbReference>
<dbReference type="EMBL" id="METM01000003">
    <property type="protein sequence ID" value="OGB90892.1"/>
    <property type="molecule type" value="Genomic_DNA"/>
</dbReference>
<dbReference type="InterPro" id="IPR011990">
    <property type="entry name" value="TPR-like_helical_dom_sf"/>
</dbReference>
<dbReference type="Proteomes" id="UP000178724">
    <property type="component" value="Unassembled WGS sequence"/>
</dbReference>
<sequence length="368" mass="41289">MKLSACLIVKNEERMLAKTLPALKSGVDEIIVVDTGSIDRTVELAKSFGAMVSHFAWINDFSAARNHSLERATGDWVVWIDADEYIRPENFQTLRRILAETDKDSFQLPIHECDIDATDGGLFYFRIKVFRNGLGLRFERPFNEQLFTADGRLFESADLLPSVRIAHWGRSLAPERMQAKKERNFEMLKKAIAAAPSDPYYHFLLANNYLDVKDGVGAMDEYRAVLACGAGSGPLATASRIRLARLLSERGENESAYEQLKDAAAEQPWNAEIFNLIALIYLTLGMTQKAIEVLEHASLLRKPENTPAEIDREQFGYLPNYLLGNAYLLVNDKGRALAAFKQANIFRPDDGLSLKIAGLEKEATCNEH</sequence>
<feature type="domain" description="Glycosyltransferase 2-like" evidence="1">
    <location>
        <begin position="4"/>
        <end position="125"/>
    </location>
</feature>
<proteinExistence type="predicted"/>
<dbReference type="AlphaFoldDB" id="A0A1F4Q6M3"/>
<evidence type="ECO:0000313" key="2">
    <source>
        <dbReference type="EMBL" id="OGB90892.1"/>
    </source>
</evidence>
<accession>A0A1F4Q6M3</accession>
<dbReference type="InterPro" id="IPR019734">
    <property type="entry name" value="TPR_rpt"/>
</dbReference>
<evidence type="ECO:0000259" key="1">
    <source>
        <dbReference type="Pfam" id="PF00535"/>
    </source>
</evidence>
<evidence type="ECO:0000313" key="3">
    <source>
        <dbReference type="Proteomes" id="UP000178724"/>
    </source>
</evidence>
<dbReference type="InterPro" id="IPR001173">
    <property type="entry name" value="Glyco_trans_2-like"/>
</dbReference>
<protein>
    <recommendedName>
        <fullName evidence="1">Glycosyltransferase 2-like domain-containing protein</fullName>
    </recommendedName>
</protein>
<organism evidence="2 3">
    <name type="scientific">candidate division WOR-1 bacterium RIFCSPHIGHO2_01_FULL_53_15</name>
    <dbReference type="NCBI Taxonomy" id="1802564"/>
    <lineage>
        <taxon>Bacteria</taxon>
        <taxon>Bacillati</taxon>
        <taxon>Saganbacteria</taxon>
    </lineage>
</organism>
<dbReference type="Gene3D" id="3.90.550.10">
    <property type="entry name" value="Spore Coat Polysaccharide Biosynthesis Protein SpsA, Chain A"/>
    <property type="match status" value="1"/>
</dbReference>
<dbReference type="CDD" id="cd02511">
    <property type="entry name" value="Beta4Glucosyltransferase"/>
    <property type="match status" value="1"/>
</dbReference>
<dbReference type="PANTHER" id="PTHR43630:SF2">
    <property type="entry name" value="GLYCOSYLTRANSFERASE"/>
    <property type="match status" value="1"/>
</dbReference>
<dbReference type="Pfam" id="PF13181">
    <property type="entry name" value="TPR_8"/>
    <property type="match status" value="1"/>
</dbReference>
<dbReference type="SUPFAM" id="SSF48452">
    <property type="entry name" value="TPR-like"/>
    <property type="match status" value="1"/>
</dbReference>
<gene>
    <name evidence="2" type="ORF">A2625_07625</name>
</gene>
<dbReference type="InterPro" id="IPR029044">
    <property type="entry name" value="Nucleotide-diphossugar_trans"/>
</dbReference>
<dbReference type="Pfam" id="PF00535">
    <property type="entry name" value="Glycos_transf_2"/>
    <property type="match status" value="1"/>
</dbReference>
<comment type="caution">
    <text evidence="2">The sequence shown here is derived from an EMBL/GenBank/DDBJ whole genome shotgun (WGS) entry which is preliminary data.</text>
</comment>
<reference evidence="2 3" key="1">
    <citation type="journal article" date="2016" name="Nat. Commun.">
        <title>Thousands of microbial genomes shed light on interconnected biogeochemical processes in an aquifer system.</title>
        <authorList>
            <person name="Anantharaman K."/>
            <person name="Brown C.T."/>
            <person name="Hug L.A."/>
            <person name="Sharon I."/>
            <person name="Castelle C.J."/>
            <person name="Probst A.J."/>
            <person name="Thomas B.C."/>
            <person name="Singh A."/>
            <person name="Wilkins M.J."/>
            <person name="Karaoz U."/>
            <person name="Brodie E.L."/>
            <person name="Williams K.H."/>
            <person name="Hubbard S.S."/>
            <person name="Banfield J.F."/>
        </authorList>
    </citation>
    <scope>NUCLEOTIDE SEQUENCE [LARGE SCALE GENOMIC DNA]</scope>
</reference>